<evidence type="ECO:0000313" key="2">
    <source>
        <dbReference type="Proteomes" id="UP000675121"/>
    </source>
</evidence>
<reference evidence="1" key="1">
    <citation type="submission" date="2021-02" db="EMBL/GenBank/DDBJ databases">
        <authorList>
            <person name="Vanwijnsberghe S."/>
        </authorList>
    </citation>
    <scope>NUCLEOTIDE SEQUENCE</scope>
    <source>
        <strain evidence="1">R-70211</strain>
    </source>
</reference>
<name>A0A9N8N735_9BURK</name>
<evidence type="ECO:0000313" key="1">
    <source>
        <dbReference type="EMBL" id="CAE6960085.1"/>
    </source>
</evidence>
<dbReference type="Proteomes" id="UP000675121">
    <property type="component" value="Unassembled WGS sequence"/>
</dbReference>
<protein>
    <submittedName>
        <fullName evidence="1">Uncharacterized protein</fullName>
    </submittedName>
</protein>
<proteinExistence type="predicted"/>
<sequence length="57" mass="6591">MSLRGENATLHDQLAKLAALVDHYYVAWKETRSLLDRRERELSELHRTASNKVVGLK</sequence>
<organism evidence="1 2">
    <name type="scientific">Paraburkholderia domus</name>
    <dbReference type="NCBI Taxonomy" id="2793075"/>
    <lineage>
        <taxon>Bacteria</taxon>
        <taxon>Pseudomonadati</taxon>
        <taxon>Pseudomonadota</taxon>
        <taxon>Betaproteobacteria</taxon>
        <taxon>Burkholderiales</taxon>
        <taxon>Burkholderiaceae</taxon>
        <taxon>Paraburkholderia</taxon>
    </lineage>
</organism>
<comment type="caution">
    <text evidence="1">The sequence shown here is derived from an EMBL/GenBank/DDBJ whole genome shotgun (WGS) entry which is preliminary data.</text>
</comment>
<gene>
    <name evidence="1" type="ORF">R70211_06884</name>
</gene>
<accession>A0A9N8N735</accession>
<dbReference type="AlphaFoldDB" id="A0A9N8N735"/>
<keyword evidence="2" id="KW-1185">Reference proteome</keyword>
<dbReference type="EMBL" id="CAJNAS010000030">
    <property type="protein sequence ID" value="CAE6960085.1"/>
    <property type="molecule type" value="Genomic_DNA"/>
</dbReference>